<sequence>MASNPPPFQVEDQTDEDFFDKLVDDDFGPTESERKFGEGNDSDDAKAFANLSIGDDGSAFEDSGGGEVGFEEKREKGFSNAVVDDAQETNSLGLSSNGAVLDSVIEPHHNDENGSEMRSDSMVDKSNGSGVSGVKEVGWSAFHADSEQNGGHGFGSYSDFFSELPDDSGDFSEKVADNLITQEHKADALNNLDNHAQNQDVGQAYGASLEQGSNGQDMNSSEYWENLYPGWKYDHNTGQWYQVDGYDPAMVSAQGSFAAVSAGGWSAAAAAGSDAKTEISYLQQTAHSVAGTVTETSTSESVSSWNHPTQQNNGYPEHMYFDPQYPGWYYDTIAQEWRSLDTYTSSSAQSVFQDHSQQNQNGIHSSSIYSQNDSSLYGEYTQGDKYGAQGLGNQGQDGSWAGAYSVNNQQSLNMWQPEATANNSAVTSFGGNQQLDNSYGSRSVEKDQQKFNPFGGVPSYGEGSQGHGDANGTIGFSGGNFSQPFSQSNMKLNEQMPFSNDYFGSQNSVNSQQSFQGGKQFSYAPTTVERSSAGRPPHALVTFGFGGKLIVMKDNSTLRNSSYGSQDPVGSSISVLNLMEVVTANPDVSSSGVGSCDYLRALCQQSFPGPLVHGNVGSKELNKWMDERIANCVTPNMDYRKGEVLRLLLSLLKIACQHYGKLRSPFGSDTVLRENDAPESAVAKLFSSAKKNGVQFSDSGAATYCLQQLPSEGQIRATASVVQNLLVSGRKKEALQCAQEGQLWGPALVLASQLGEQYYVDTIKQMALRQLVAGSPLRTLCLLIAGQPAEVFSADTMVDSNFSGAVKMPQQPALFGTNGMLDDWEENLAVITANRTKDDELVIIHLGDCLWKERSEITAAHICYLVAEANFESYSDSARLCLIGADHWKFPRTFASPEAIQRTELYEYSKVLGNSQFILLPFQPYKLIYAHMLAEVGRVSDSLKYCQALLKSLKTGRVPEVESWKQLVLSLEERIRTHQQGGYATNLAPAKLVGKLLNFFDSTAHRVVGGLPPPAPSTSQGSAQGSQQFHQSMAPRVSTSQSTMAMSSLMPSASMEPISDWAADGSRMTMSNRSVSEPDFGRSPRQVDSSKEMVSPDAQGKASVSGGPSRFSRFGFGSQLLQKTVGLVLRPRPGKQAKLGEKNKFYYDEKLKRWVEEGVDPPAEEAALPPPPTTAFQNGTSDYNLKSAMKEGSPPNGSPDLKNSTPSDHTPGIPPIPPGSNQFSARGRMGVRSRYVDTFNQGGGSPANLFQSPSISSVKPAVAANAKFFIPTPASGEQTMEAIAESAQEGVTSNVDTSTSTMTDPFHSSASSSPTMQRYPSMGNIPSKGVMVNGHGAVPSRSRRTASWSGSFSDSYSPPKMTEAKPLGEALGMSPSLYMPNEPSLMRTQTNGSNFGDDLQEVEL</sequence>
<dbReference type="CDD" id="cd09233">
    <property type="entry name" value="ACE1-Sec16-like"/>
    <property type="match status" value="1"/>
</dbReference>
<evidence type="ECO:0000256" key="7">
    <source>
        <dbReference type="SAM" id="MobiDB-lite"/>
    </source>
</evidence>
<accession>A0A978UH96</accession>
<dbReference type="GO" id="GO:0012507">
    <property type="term" value="C:ER to Golgi transport vesicle membrane"/>
    <property type="evidence" value="ECO:0007669"/>
    <property type="project" value="TreeGrafter"/>
</dbReference>
<keyword evidence="6" id="KW-0333">Golgi apparatus</keyword>
<feature type="region of interest" description="Disordered" evidence="7">
    <location>
        <begin position="1"/>
        <end position="73"/>
    </location>
</feature>
<feature type="region of interest" description="Disordered" evidence="7">
    <location>
        <begin position="1162"/>
        <end position="1225"/>
    </location>
</feature>
<proteinExistence type="inferred from homology"/>
<feature type="region of interest" description="Disordered" evidence="7">
    <location>
        <begin position="1010"/>
        <end position="1051"/>
    </location>
</feature>
<dbReference type="Pfam" id="PF12931">
    <property type="entry name" value="TPR_Sec16"/>
    <property type="match status" value="1"/>
</dbReference>
<dbReference type="GO" id="GO:0000139">
    <property type="term" value="C:Golgi membrane"/>
    <property type="evidence" value="ECO:0007669"/>
    <property type="project" value="UniProtKB-SubCell"/>
</dbReference>
<dbReference type="GO" id="GO:0070971">
    <property type="term" value="C:endoplasmic reticulum exit site"/>
    <property type="evidence" value="ECO:0007669"/>
    <property type="project" value="TreeGrafter"/>
</dbReference>
<evidence type="ECO:0000256" key="6">
    <source>
        <dbReference type="RuleBase" id="RU364101"/>
    </source>
</evidence>
<dbReference type="GO" id="GO:0070973">
    <property type="term" value="P:protein localization to endoplasmic reticulum exit site"/>
    <property type="evidence" value="ECO:0007669"/>
    <property type="project" value="TreeGrafter"/>
</dbReference>
<dbReference type="InterPro" id="IPR024298">
    <property type="entry name" value="Sec16_Sec23-bd"/>
</dbReference>
<dbReference type="Pfam" id="PF12932">
    <property type="entry name" value="Sec16"/>
    <property type="match status" value="1"/>
</dbReference>
<evidence type="ECO:0000256" key="3">
    <source>
        <dbReference type="ARBA" id="ARBA00022448"/>
    </source>
</evidence>
<dbReference type="GO" id="GO:0016192">
    <property type="term" value="P:vesicle-mediated transport"/>
    <property type="evidence" value="ECO:0007669"/>
    <property type="project" value="UniProtKB-KW"/>
</dbReference>
<dbReference type="Gene3D" id="1.25.40.1030">
    <property type="match status" value="1"/>
</dbReference>
<dbReference type="PANTHER" id="PTHR13402:SF6">
    <property type="entry name" value="SECRETORY 16, ISOFORM I"/>
    <property type="match status" value="1"/>
</dbReference>
<feature type="compositionally biased region" description="Basic and acidic residues" evidence="7">
    <location>
        <begin position="31"/>
        <end position="46"/>
    </location>
</feature>
<evidence type="ECO:0000313" key="11">
    <source>
        <dbReference type="Proteomes" id="UP000813462"/>
    </source>
</evidence>
<evidence type="ECO:0000313" key="10">
    <source>
        <dbReference type="EMBL" id="KAH7514177.1"/>
    </source>
</evidence>
<evidence type="ECO:0000256" key="5">
    <source>
        <dbReference type="ARBA" id="ARBA00022892"/>
    </source>
</evidence>
<feature type="region of interest" description="Disordered" evidence="7">
    <location>
        <begin position="107"/>
        <end position="130"/>
    </location>
</feature>
<comment type="similarity">
    <text evidence="2 6">Belongs to the SEC16 family.</text>
</comment>
<dbReference type="OrthoDB" id="8918678at2759"/>
<protein>
    <recommendedName>
        <fullName evidence="6">Protein transport protein sec16</fullName>
    </recommendedName>
</protein>
<evidence type="ECO:0000259" key="9">
    <source>
        <dbReference type="Pfam" id="PF12932"/>
    </source>
</evidence>
<feature type="domain" description="Sec16 Sec23-binding" evidence="8">
    <location>
        <begin position="722"/>
        <end position="999"/>
    </location>
</feature>
<dbReference type="InterPro" id="IPR024340">
    <property type="entry name" value="Sec16_CCD"/>
</dbReference>
<feature type="compositionally biased region" description="Polar residues" evidence="7">
    <location>
        <begin position="1345"/>
        <end position="1356"/>
    </location>
</feature>
<name>A0A978UH96_ZIZJJ</name>
<keyword evidence="6" id="KW-0653">Protein transport</keyword>
<feature type="compositionally biased region" description="Basic and acidic residues" evidence="7">
    <location>
        <begin position="107"/>
        <end position="123"/>
    </location>
</feature>
<keyword evidence="6" id="KW-0472">Membrane</keyword>
<evidence type="ECO:0000256" key="4">
    <source>
        <dbReference type="ARBA" id="ARBA00022824"/>
    </source>
</evidence>
<evidence type="ECO:0000259" key="8">
    <source>
        <dbReference type="Pfam" id="PF12931"/>
    </source>
</evidence>
<feature type="domain" description="Sec16 central conserved" evidence="9">
    <location>
        <begin position="538"/>
        <end position="660"/>
    </location>
</feature>
<gene>
    <name evidence="10" type="ORF">FEM48_Zijuj11G0061000</name>
</gene>
<comment type="subcellular location">
    <subcellularLocation>
        <location evidence="1">Endoplasmic reticulum</location>
    </subcellularLocation>
    <subcellularLocation>
        <location evidence="6">Golgi apparatus membrane</location>
    </subcellularLocation>
</comment>
<feature type="region of interest" description="Disordered" evidence="7">
    <location>
        <begin position="1337"/>
        <end position="1404"/>
    </location>
</feature>
<dbReference type="EMBL" id="JAEACU010000011">
    <property type="protein sequence ID" value="KAH7514177.1"/>
    <property type="molecule type" value="Genomic_DNA"/>
</dbReference>
<evidence type="ECO:0000256" key="1">
    <source>
        <dbReference type="ARBA" id="ARBA00004240"/>
    </source>
</evidence>
<feature type="compositionally biased region" description="Low complexity" evidence="7">
    <location>
        <begin position="1017"/>
        <end position="1032"/>
    </location>
</feature>
<organism evidence="10 11">
    <name type="scientific">Ziziphus jujuba var. spinosa</name>
    <dbReference type="NCBI Taxonomy" id="714518"/>
    <lineage>
        <taxon>Eukaryota</taxon>
        <taxon>Viridiplantae</taxon>
        <taxon>Streptophyta</taxon>
        <taxon>Embryophyta</taxon>
        <taxon>Tracheophyta</taxon>
        <taxon>Spermatophyta</taxon>
        <taxon>Magnoliopsida</taxon>
        <taxon>eudicotyledons</taxon>
        <taxon>Gunneridae</taxon>
        <taxon>Pentapetalae</taxon>
        <taxon>rosids</taxon>
        <taxon>fabids</taxon>
        <taxon>Rosales</taxon>
        <taxon>Rhamnaceae</taxon>
        <taxon>Paliureae</taxon>
        <taxon>Ziziphus</taxon>
    </lineage>
</organism>
<dbReference type="GO" id="GO:0015031">
    <property type="term" value="P:protein transport"/>
    <property type="evidence" value="ECO:0007669"/>
    <property type="project" value="UniProtKB-KW"/>
</dbReference>
<evidence type="ECO:0000256" key="2">
    <source>
        <dbReference type="ARBA" id="ARBA00005927"/>
    </source>
</evidence>
<feature type="region of interest" description="Disordered" evidence="7">
    <location>
        <begin position="1066"/>
        <end position="1110"/>
    </location>
</feature>
<dbReference type="Proteomes" id="UP000813462">
    <property type="component" value="Unassembled WGS sequence"/>
</dbReference>
<reference evidence="10" key="1">
    <citation type="journal article" date="2021" name="Front. Plant Sci.">
        <title>Chromosome-Scale Genome Assembly for Chinese Sour Jujube and Insights Into Its Genome Evolution and Domestication Signature.</title>
        <authorList>
            <person name="Shen L.-Y."/>
            <person name="Luo H."/>
            <person name="Wang X.-L."/>
            <person name="Wang X.-M."/>
            <person name="Qiu X.-J."/>
            <person name="Liu H."/>
            <person name="Zhou S.-S."/>
            <person name="Jia K.-H."/>
            <person name="Nie S."/>
            <person name="Bao Y.-T."/>
            <person name="Zhang R.-G."/>
            <person name="Yun Q.-Z."/>
            <person name="Chai Y.-H."/>
            <person name="Lu J.-Y."/>
            <person name="Li Y."/>
            <person name="Zhao S.-W."/>
            <person name="Mao J.-F."/>
            <person name="Jia S.-G."/>
            <person name="Mao Y.-M."/>
        </authorList>
    </citation>
    <scope>NUCLEOTIDE SEQUENCE</scope>
    <source>
        <strain evidence="10">AT0</strain>
        <tissue evidence="10">Leaf</tissue>
    </source>
</reference>
<keyword evidence="5 6" id="KW-0931">ER-Golgi transport</keyword>
<feature type="compositionally biased region" description="Low complexity" evidence="7">
    <location>
        <begin position="1042"/>
        <end position="1051"/>
    </location>
</feature>
<dbReference type="PANTHER" id="PTHR13402">
    <property type="entry name" value="RGPR-RELATED"/>
    <property type="match status" value="1"/>
</dbReference>
<dbReference type="GO" id="GO:0007030">
    <property type="term" value="P:Golgi organization"/>
    <property type="evidence" value="ECO:0007669"/>
    <property type="project" value="TreeGrafter"/>
</dbReference>
<keyword evidence="3 6" id="KW-0813">Transport</keyword>
<keyword evidence="4 6" id="KW-0256">Endoplasmic reticulum</keyword>
<comment type="caution">
    <text evidence="10">The sequence shown here is derived from an EMBL/GenBank/DDBJ whole genome shotgun (WGS) entry which is preliminary data.</text>
</comment>
<feature type="region of interest" description="Disordered" evidence="7">
    <location>
        <begin position="1294"/>
        <end position="1318"/>
    </location>
</feature>